<protein>
    <recommendedName>
        <fullName evidence="4">Antitoxin</fullName>
    </recommendedName>
</protein>
<dbReference type="EMBL" id="CYSA01000015">
    <property type="protein sequence ID" value="CUH64019.1"/>
    <property type="molecule type" value="Genomic_DNA"/>
</dbReference>
<dbReference type="AlphaFoldDB" id="A0A0P1F7N0"/>
<sequence>MDRLAPYRIVSVTEFRRDATRLSSWVQHRGGRVWITKHGTSTCAVVPMEQCELLEKWEGRSLAEERRRLDRLYAQWKAVKARDPRADLPLPWDWDKTR</sequence>
<dbReference type="RefSeq" id="WP_058261799.1">
    <property type="nucleotide sequence ID" value="NZ_CP051181.1"/>
</dbReference>
<accession>A0A0P1F7N0</accession>
<dbReference type="InterPro" id="IPR036165">
    <property type="entry name" value="YefM-like_sf"/>
</dbReference>
<evidence type="ECO:0008006" key="4">
    <source>
        <dbReference type="Google" id="ProtNLM"/>
    </source>
</evidence>
<keyword evidence="3" id="KW-1185">Reference proteome</keyword>
<comment type="similarity">
    <text evidence="1">Belongs to the phD/YefM antitoxin family.</text>
</comment>
<gene>
    <name evidence="2" type="ORF">TG4357_01020</name>
</gene>
<reference evidence="2 3" key="1">
    <citation type="submission" date="2015-09" db="EMBL/GenBank/DDBJ databases">
        <authorList>
            <consortium name="Swine Surveillance"/>
        </authorList>
    </citation>
    <scope>NUCLEOTIDE SEQUENCE [LARGE SCALE GENOMIC DNA]</scope>
    <source>
        <strain evidence="2 3">CECT 4357</strain>
    </source>
</reference>
<name>A0A0P1F7N0_THAGE</name>
<evidence type="ECO:0000313" key="3">
    <source>
        <dbReference type="Proteomes" id="UP000051587"/>
    </source>
</evidence>
<dbReference type="SUPFAM" id="SSF143120">
    <property type="entry name" value="YefM-like"/>
    <property type="match status" value="1"/>
</dbReference>
<dbReference type="OrthoDB" id="7872948at2"/>
<evidence type="ECO:0000313" key="2">
    <source>
        <dbReference type="EMBL" id="CUH64019.1"/>
    </source>
</evidence>
<evidence type="ECO:0000256" key="1">
    <source>
        <dbReference type="ARBA" id="ARBA00009981"/>
    </source>
</evidence>
<dbReference type="Proteomes" id="UP000051587">
    <property type="component" value="Unassembled WGS sequence"/>
</dbReference>
<proteinExistence type="inferred from homology"/>
<organism evidence="2 3">
    <name type="scientific">Thalassovita gelatinovora</name>
    <name type="common">Thalassobius gelatinovorus</name>
    <dbReference type="NCBI Taxonomy" id="53501"/>
    <lineage>
        <taxon>Bacteria</taxon>
        <taxon>Pseudomonadati</taxon>
        <taxon>Pseudomonadota</taxon>
        <taxon>Alphaproteobacteria</taxon>
        <taxon>Rhodobacterales</taxon>
        <taxon>Roseobacteraceae</taxon>
        <taxon>Thalassovita</taxon>
    </lineage>
</organism>